<dbReference type="AlphaFoldDB" id="A0A6G1C145"/>
<dbReference type="EMBL" id="SPHZ02000011">
    <property type="protein sequence ID" value="KAF0894365.1"/>
    <property type="molecule type" value="Genomic_DNA"/>
</dbReference>
<sequence length="114" mass="12211">MVFPGERRLGSSGGVSRCRLDLLFVSKWRPRSSGAAATQVSEGGGDRSFRKQLRTESLVAVATRVSEGSGDRSLRGRQLPGYLWAAATWVFGCGGDQRSSPAGPCFGSQRISFL</sequence>
<accession>A0A6G1C145</accession>
<comment type="caution">
    <text evidence="1">The sequence shown here is derived from an EMBL/GenBank/DDBJ whole genome shotgun (WGS) entry which is preliminary data.</text>
</comment>
<proteinExistence type="predicted"/>
<dbReference type="Proteomes" id="UP000479710">
    <property type="component" value="Unassembled WGS sequence"/>
</dbReference>
<evidence type="ECO:0000313" key="2">
    <source>
        <dbReference type="Proteomes" id="UP000479710"/>
    </source>
</evidence>
<reference evidence="1 2" key="1">
    <citation type="submission" date="2019-11" db="EMBL/GenBank/DDBJ databases">
        <title>Whole genome sequence of Oryza granulata.</title>
        <authorList>
            <person name="Li W."/>
        </authorList>
    </citation>
    <scope>NUCLEOTIDE SEQUENCE [LARGE SCALE GENOMIC DNA]</scope>
    <source>
        <strain evidence="2">cv. Menghai</strain>
        <tissue evidence="1">Leaf</tissue>
    </source>
</reference>
<organism evidence="1 2">
    <name type="scientific">Oryza meyeriana var. granulata</name>
    <dbReference type="NCBI Taxonomy" id="110450"/>
    <lineage>
        <taxon>Eukaryota</taxon>
        <taxon>Viridiplantae</taxon>
        <taxon>Streptophyta</taxon>
        <taxon>Embryophyta</taxon>
        <taxon>Tracheophyta</taxon>
        <taxon>Spermatophyta</taxon>
        <taxon>Magnoliopsida</taxon>
        <taxon>Liliopsida</taxon>
        <taxon>Poales</taxon>
        <taxon>Poaceae</taxon>
        <taxon>BOP clade</taxon>
        <taxon>Oryzoideae</taxon>
        <taxon>Oryzeae</taxon>
        <taxon>Oryzinae</taxon>
        <taxon>Oryza</taxon>
        <taxon>Oryza meyeriana</taxon>
    </lineage>
</organism>
<name>A0A6G1C145_9ORYZ</name>
<protein>
    <submittedName>
        <fullName evidence="1">Uncharacterized protein</fullName>
    </submittedName>
</protein>
<gene>
    <name evidence="1" type="ORF">E2562_038482</name>
</gene>
<keyword evidence="2" id="KW-1185">Reference proteome</keyword>
<evidence type="ECO:0000313" key="1">
    <source>
        <dbReference type="EMBL" id="KAF0894365.1"/>
    </source>
</evidence>